<feature type="signal peptide" evidence="7">
    <location>
        <begin position="1"/>
        <end position="22"/>
    </location>
</feature>
<dbReference type="InterPro" id="IPR029052">
    <property type="entry name" value="Metallo-depent_PP-like"/>
</dbReference>
<name>A0AAW1RFI4_9CHLO</name>
<keyword evidence="13" id="KW-1185">Reference proteome</keyword>
<feature type="domain" description="Calcineurin-like phosphoesterase" evidence="9">
    <location>
        <begin position="347"/>
        <end position="549"/>
    </location>
</feature>
<keyword evidence="7" id="KW-0378">Hydrolase</keyword>
<dbReference type="EC" id="3.1.3.2" evidence="7"/>
<organism evidence="12 13">
    <name type="scientific">Elliptochloris bilobata</name>
    <dbReference type="NCBI Taxonomy" id="381761"/>
    <lineage>
        <taxon>Eukaryota</taxon>
        <taxon>Viridiplantae</taxon>
        <taxon>Chlorophyta</taxon>
        <taxon>core chlorophytes</taxon>
        <taxon>Trebouxiophyceae</taxon>
        <taxon>Trebouxiophyceae incertae sedis</taxon>
        <taxon>Elliptochloris clade</taxon>
        <taxon>Elliptochloris</taxon>
    </lineage>
</organism>
<dbReference type="Pfam" id="PF16656">
    <property type="entry name" value="Pur_ac_phosph_N"/>
    <property type="match status" value="1"/>
</dbReference>
<dbReference type="InterPro" id="IPR015914">
    <property type="entry name" value="PAPs_N"/>
</dbReference>
<keyword evidence="4" id="KW-0964">Secreted</keyword>
<dbReference type="SUPFAM" id="SSF56300">
    <property type="entry name" value="Metallo-dependent phosphatases"/>
    <property type="match status" value="1"/>
</dbReference>
<feature type="domain" description="Purple acid phosphatase N-terminal" evidence="10">
    <location>
        <begin position="161"/>
        <end position="265"/>
    </location>
</feature>
<evidence type="ECO:0000313" key="12">
    <source>
        <dbReference type="EMBL" id="KAK9832504.1"/>
    </source>
</evidence>
<dbReference type="GO" id="GO:0005576">
    <property type="term" value="C:extracellular region"/>
    <property type="evidence" value="ECO:0007669"/>
    <property type="project" value="UniProtKB-SubCell"/>
</dbReference>
<dbReference type="Proteomes" id="UP001445335">
    <property type="component" value="Unassembled WGS sequence"/>
</dbReference>
<comment type="subcellular location">
    <subcellularLocation>
        <location evidence="1">Secreted</location>
    </subcellularLocation>
</comment>
<dbReference type="InterPro" id="IPR041792">
    <property type="entry name" value="MPP_PAP"/>
</dbReference>
<dbReference type="InterPro" id="IPR008963">
    <property type="entry name" value="Purple_acid_Pase-like_N"/>
</dbReference>
<dbReference type="InterPro" id="IPR040974">
    <property type="entry name" value="Fn3_PAP"/>
</dbReference>
<dbReference type="EMBL" id="JALJOU010000041">
    <property type="protein sequence ID" value="KAK9832504.1"/>
    <property type="molecule type" value="Genomic_DNA"/>
</dbReference>
<evidence type="ECO:0000259" key="9">
    <source>
        <dbReference type="Pfam" id="PF00149"/>
    </source>
</evidence>
<dbReference type="Pfam" id="PF17808">
    <property type="entry name" value="fn3_PAP"/>
    <property type="match status" value="1"/>
</dbReference>
<evidence type="ECO:0000256" key="1">
    <source>
        <dbReference type="ARBA" id="ARBA00004613"/>
    </source>
</evidence>
<dbReference type="CDD" id="cd00839">
    <property type="entry name" value="MPP_PAPs"/>
    <property type="match status" value="1"/>
</dbReference>
<proteinExistence type="inferred from homology"/>
<comment type="similarity">
    <text evidence="2 7">Belongs to the metallophosphoesterase superfamily. Purple acid phosphatase family.</text>
</comment>
<feature type="domain" description="Purple acid phosphatase Fn3-like" evidence="11">
    <location>
        <begin position="50"/>
        <end position="128"/>
    </location>
</feature>
<comment type="catalytic activity">
    <reaction evidence="7">
        <text>a phosphate monoester + H2O = an alcohol + phosphate</text>
        <dbReference type="Rhea" id="RHEA:15017"/>
        <dbReference type="ChEBI" id="CHEBI:15377"/>
        <dbReference type="ChEBI" id="CHEBI:30879"/>
        <dbReference type="ChEBI" id="CHEBI:43474"/>
        <dbReference type="ChEBI" id="CHEBI:67140"/>
        <dbReference type="EC" id="3.1.3.2"/>
    </reaction>
</comment>
<evidence type="ECO:0000256" key="5">
    <source>
        <dbReference type="ARBA" id="ARBA00022729"/>
    </source>
</evidence>
<feature type="chain" id="PRO_5043098389" description="Purple acid phosphatase" evidence="7">
    <location>
        <begin position="23"/>
        <end position="830"/>
    </location>
</feature>
<comment type="caution">
    <text evidence="12">The sequence shown here is derived from an EMBL/GenBank/DDBJ whole genome shotgun (WGS) entry which is preliminary data.</text>
</comment>
<evidence type="ECO:0000259" key="10">
    <source>
        <dbReference type="Pfam" id="PF16656"/>
    </source>
</evidence>
<protein>
    <recommendedName>
        <fullName evidence="7">Purple acid phosphatase</fullName>
        <ecNumber evidence="7">3.1.3.2</ecNumber>
    </recommendedName>
</protein>
<evidence type="ECO:0000256" key="7">
    <source>
        <dbReference type="RuleBase" id="RU361203"/>
    </source>
</evidence>
<evidence type="ECO:0000259" key="11">
    <source>
        <dbReference type="Pfam" id="PF17808"/>
    </source>
</evidence>
<dbReference type="AlphaFoldDB" id="A0AAW1RFI4"/>
<dbReference type="PANTHER" id="PTHR45778">
    <property type="entry name" value="PURPLE ACID PHOSPHATASE-RELATED"/>
    <property type="match status" value="1"/>
</dbReference>
<evidence type="ECO:0000256" key="3">
    <source>
        <dbReference type="ARBA" id="ARBA00011738"/>
    </source>
</evidence>
<dbReference type="Pfam" id="PF00149">
    <property type="entry name" value="Metallophos"/>
    <property type="match status" value="1"/>
</dbReference>
<reference evidence="12 13" key="1">
    <citation type="journal article" date="2024" name="Nat. Commun.">
        <title>Phylogenomics reveals the evolutionary origins of lichenization in chlorophyte algae.</title>
        <authorList>
            <person name="Puginier C."/>
            <person name="Libourel C."/>
            <person name="Otte J."/>
            <person name="Skaloud P."/>
            <person name="Haon M."/>
            <person name="Grisel S."/>
            <person name="Petersen M."/>
            <person name="Berrin J.G."/>
            <person name="Delaux P.M."/>
            <person name="Dal Grande F."/>
            <person name="Keller J."/>
        </authorList>
    </citation>
    <scope>NUCLEOTIDE SEQUENCE [LARGE SCALE GENOMIC DNA]</scope>
    <source>
        <strain evidence="12 13">SAG 245.80</strain>
    </source>
</reference>
<gene>
    <name evidence="12" type="ORF">WJX81_002657</name>
</gene>
<evidence type="ECO:0000256" key="2">
    <source>
        <dbReference type="ARBA" id="ARBA00008723"/>
    </source>
</evidence>
<dbReference type="Gene3D" id="3.60.21.10">
    <property type="match status" value="1"/>
</dbReference>
<evidence type="ECO:0000313" key="13">
    <source>
        <dbReference type="Proteomes" id="UP001445335"/>
    </source>
</evidence>
<feature type="region of interest" description="Disordered" evidence="8">
    <location>
        <begin position="780"/>
        <end position="806"/>
    </location>
</feature>
<dbReference type="Gene3D" id="2.60.40.380">
    <property type="entry name" value="Purple acid phosphatase-like, N-terminal"/>
    <property type="match status" value="1"/>
</dbReference>
<accession>A0AAW1RFI4</accession>
<keyword evidence="6" id="KW-0325">Glycoprotein</keyword>
<comment type="subunit">
    <text evidence="3">Homodimer.</text>
</comment>
<evidence type="ECO:0000256" key="6">
    <source>
        <dbReference type="ARBA" id="ARBA00023180"/>
    </source>
</evidence>
<dbReference type="GO" id="GO:0046872">
    <property type="term" value="F:metal ion binding"/>
    <property type="evidence" value="ECO:0007669"/>
    <property type="project" value="InterPro"/>
</dbReference>
<dbReference type="GO" id="GO:0003993">
    <property type="term" value="F:acid phosphatase activity"/>
    <property type="evidence" value="ECO:0007669"/>
    <property type="project" value="UniProtKB-EC"/>
</dbReference>
<feature type="compositionally biased region" description="Pro residues" evidence="8">
    <location>
        <begin position="784"/>
        <end position="804"/>
    </location>
</feature>
<evidence type="ECO:0000256" key="4">
    <source>
        <dbReference type="ARBA" id="ARBA00022525"/>
    </source>
</evidence>
<dbReference type="SUPFAM" id="SSF49363">
    <property type="entry name" value="Purple acid phosphatase, N-terminal domain"/>
    <property type="match status" value="1"/>
</dbReference>
<dbReference type="InterPro" id="IPR004843">
    <property type="entry name" value="Calcineurin-like_PHP"/>
</dbReference>
<sequence length="830" mass="90388">MQAARIHLAGALLVLAAVSASALVTPGETFPNIKPGVVIQTNITTYTTSTQYVKVSWSGIPTPTNSDGIALYVNAPGTTVNGLSPLRWQWANQSPGYSQPDNMYSSSGSLVFQVLNQRYDIVFYYFSNVTTVKGSSGLVGWNSTKVIGTSKPITNLIPNDPRQGHLSYTSTPGEVVVQWTTKDVGKPVAMVGTTPGGPYTLSAVATTTTYARSDMCGGIAATYGYFDPGTFNAATIKGLKPSTTYYYVYGDSATKAMGPEASFTTSPPVGAASQLRFLAWADSGQATIDHTNEYDYSEDYDPLMTTPAGTADEAYWADYDEWQIEQAEQGASLPLVERLTADITYWKPTLLFHEGDISYARGSVSQWDQYFEQYYPVFKNAPIMTLPGNHERDWPGTGAQHQLQCWQTSVAGDRYDPLQPRTDSGGECGKPYQQRLQMPAKAQTINATGQWYSFDQGPVHFLQLSTEEPFGVGSPQWKFAVADLQAANANRANTPWVVVGFHRPIYTSSLEGGLLASDLRVAEDLRNAFEEVFFQYEVDMTWAGHVHVYERTCPVFKKQCLGTTIVNGTAVNNAPVNLDFGNGGYAMTWFVNPNQLPYFEIVALEHGYIRGEVNATHFHIQSVGSQSGLVIDDFTLTKPAGWTPSPAAKLTIINQGFQSNYTETFIENPGVSANILFTRIFNLLTKALHGNLALLTSQQTNRETLVVDINAPDNVTDLTQVFDKFRAILDSSAFIPSTPPVPQNIIDTFKQLFALFDSNVAKAATIPGFDAGILQGPQLNLVNPPLPPSAAPPTKTPSPPPPTPKQRLADEIANHIGSIVPDLLHGTHIG</sequence>
<keyword evidence="5 7" id="KW-0732">Signal</keyword>
<evidence type="ECO:0000256" key="8">
    <source>
        <dbReference type="SAM" id="MobiDB-lite"/>
    </source>
</evidence>
<dbReference type="PANTHER" id="PTHR45778:SF3">
    <property type="entry name" value="PURPLE ACID PHOSPHATASE"/>
    <property type="match status" value="1"/>
</dbReference>